<dbReference type="Proteomes" id="UP000054279">
    <property type="component" value="Unassembled WGS sequence"/>
</dbReference>
<organism evidence="2 3">
    <name type="scientific">Sphaerobolus stellatus (strain SS14)</name>
    <dbReference type="NCBI Taxonomy" id="990650"/>
    <lineage>
        <taxon>Eukaryota</taxon>
        <taxon>Fungi</taxon>
        <taxon>Dikarya</taxon>
        <taxon>Basidiomycota</taxon>
        <taxon>Agaricomycotina</taxon>
        <taxon>Agaricomycetes</taxon>
        <taxon>Phallomycetidae</taxon>
        <taxon>Geastrales</taxon>
        <taxon>Sphaerobolaceae</taxon>
        <taxon>Sphaerobolus</taxon>
    </lineage>
</organism>
<keyword evidence="3" id="KW-1185">Reference proteome</keyword>
<evidence type="ECO:0000256" key="1">
    <source>
        <dbReference type="SAM" id="MobiDB-lite"/>
    </source>
</evidence>
<feature type="region of interest" description="Disordered" evidence="1">
    <location>
        <begin position="1"/>
        <end position="74"/>
    </location>
</feature>
<dbReference type="Pfam" id="PF13344">
    <property type="entry name" value="Hydrolase_6"/>
    <property type="match status" value="1"/>
</dbReference>
<dbReference type="InterPro" id="IPR006357">
    <property type="entry name" value="HAD-SF_hydro_IIA"/>
</dbReference>
<protein>
    <submittedName>
        <fullName evidence="2">Uncharacterized protein</fullName>
    </submittedName>
</protein>
<reference evidence="2 3" key="1">
    <citation type="submission" date="2014-06" db="EMBL/GenBank/DDBJ databases">
        <title>Evolutionary Origins and Diversification of the Mycorrhizal Mutualists.</title>
        <authorList>
            <consortium name="DOE Joint Genome Institute"/>
            <consortium name="Mycorrhizal Genomics Consortium"/>
            <person name="Kohler A."/>
            <person name="Kuo A."/>
            <person name="Nagy L.G."/>
            <person name="Floudas D."/>
            <person name="Copeland A."/>
            <person name="Barry K.W."/>
            <person name="Cichocki N."/>
            <person name="Veneault-Fourrey C."/>
            <person name="LaButti K."/>
            <person name="Lindquist E.A."/>
            <person name="Lipzen A."/>
            <person name="Lundell T."/>
            <person name="Morin E."/>
            <person name="Murat C."/>
            <person name="Riley R."/>
            <person name="Ohm R."/>
            <person name="Sun H."/>
            <person name="Tunlid A."/>
            <person name="Henrissat B."/>
            <person name="Grigoriev I.V."/>
            <person name="Hibbett D.S."/>
            <person name="Martin F."/>
        </authorList>
    </citation>
    <scope>NUCLEOTIDE SEQUENCE [LARGE SCALE GENOMIC DNA]</scope>
    <source>
        <strain evidence="2 3">SS14</strain>
    </source>
</reference>
<name>A0A0C9V307_SPHS4</name>
<accession>A0A0C9V307</accession>
<dbReference type="OrthoDB" id="10251048at2759"/>
<dbReference type="InterPro" id="IPR036412">
    <property type="entry name" value="HAD-like_sf"/>
</dbReference>
<sequence>MPQSMNFPRTDSGSDSSDSESSIASDASAWRKQQAKKNHLATKLANKTKELADATNKDTTTEHPMTSETQSHKGKKRIYIDNNTQSIEDLSEGDVTTHNSHQTVESKWGIRQDGVLLQGFNVIPQAKRILEILEGRNSEKLKKPYILITNGGGYSEEERCRKLSGQLDVEIQISQLIQAHTIIHQMVEENPDDAVLVLGGTKDRVWKVAKGYCQSNLISVHVDNPASDIADANSADWSSILVHTGVYDHTAGPSEHTPISEAGNVEHAVKWALKKHGIEP</sequence>
<dbReference type="InterPro" id="IPR023214">
    <property type="entry name" value="HAD_sf"/>
</dbReference>
<dbReference type="EMBL" id="KN837235">
    <property type="protein sequence ID" value="KIJ31885.1"/>
    <property type="molecule type" value="Genomic_DNA"/>
</dbReference>
<dbReference type="Pfam" id="PF13242">
    <property type="entry name" value="Hydrolase_like"/>
    <property type="match status" value="1"/>
</dbReference>
<dbReference type="SUPFAM" id="SSF56784">
    <property type="entry name" value="HAD-like"/>
    <property type="match status" value="1"/>
</dbReference>
<feature type="compositionally biased region" description="Low complexity" evidence="1">
    <location>
        <begin position="11"/>
        <end position="28"/>
    </location>
</feature>
<dbReference type="AlphaFoldDB" id="A0A0C9V307"/>
<feature type="compositionally biased region" description="Basic and acidic residues" evidence="1">
    <location>
        <begin position="47"/>
        <end position="61"/>
    </location>
</feature>
<dbReference type="HOGENOM" id="CLU_994556_0_0_1"/>
<dbReference type="Gene3D" id="3.40.50.1000">
    <property type="entry name" value="HAD superfamily/HAD-like"/>
    <property type="match status" value="1"/>
</dbReference>
<proteinExistence type="predicted"/>
<evidence type="ECO:0000313" key="2">
    <source>
        <dbReference type="EMBL" id="KIJ31885.1"/>
    </source>
</evidence>
<evidence type="ECO:0000313" key="3">
    <source>
        <dbReference type="Proteomes" id="UP000054279"/>
    </source>
</evidence>
<gene>
    <name evidence="2" type="ORF">M422DRAFT_266377</name>
</gene>